<feature type="non-terminal residue" evidence="8">
    <location>
        <position position="106"/>
    </location>
</feature>
<evidence type="ECO:0000256" key="7">
    <source>
        <dbReference type="SAM" id="Phobius"/>
    </source>
</evidence>
<dbReference type="EnsemblMetazoa" id="CapteT67882">
    <property type="protein sequence ID" value="CapteP67882"/>
    <property type="gene ID" value="CapteG67882"/>
</dbReference>
<feature type="transmembrane region" description="Helical" evidence="7">
    <location>
        <begin position="12"/>
        <end position="35"/>
    </location>
</feature>
<gene>
    <name evidence="8" type="ORF">CAPTEDRAFT_67882</name>
</gene>
<keyword evidence="2" id="KW-0813">Transport</keyword>
<keyword evidence="5 7" id="KW-0472">Membrane</keyword>
<evidence type="ECO:0000256" key="1">
    <source>
        <dbReference type="ARBA" id="ARBA00004141"/>
    </source>
</evidence>
<dbReference type="GO" id="GO:0005283">
    <property type="term" value="F:amino acid:sodium symporter activity"/>
    <property type="evidence" value="ECO:0007669"/>
    <property type="project" value="TreeGrafter"/>
</dbReference>
<dbReference type="Pfam" id="PF00209">
    <property type="entry name" value="SNF"/>
    <property type="match status" value="1"/>
</dbReference>
<dbReference type="OMA" id="DWWGADE"/>
<dbReference type="EMBL" id="KB309293">
    <property type="protein sequence ID" value="ELT94837.1"/>
    <property type="molecule type" value="Genomic_DNA"/>
</dbReference>
<evidence type="ECO:0000256" key="5">
    <source>
        <dbReference type="ARBA" id="ARBA00023136"/>
    </source>
</evidence>
<reference evidence="8 10" key="2">
    <citation type="journal article" date="2013" name="Nature">
        <title>Insights into bilaterian evolution from three spiralian genomes.</title>
        <authorList>
            <person name="Simakov O."/>
            <person name="Marletaz F."/>
            <person name="Cho S.J."/>
            <person name="Edsinger-Gonzales E."/>
            <person name="Havlak P."/>
            <person name="Hellsten U."/>
            <person name="Kuo D.H."/>
            <person name="Larsson T."/>
            <person name="Lv J."/>
            <person name="Arendt D."/>
            <person name="Savage R."/>
            <person name="Osoegawa K."/>
            <person name="de Jong P."/>
            <person name="Grimwood J."/>
            <person name="Chapman J.A."/>
            <person name="Shapiro H."/>
            <person name="Aerts A."/>
            <person name="Otillar R.P."/>
            <person name="Terry A.Y."/>
            <person name="Boore J.L."/>
            <person name="Grigoriev I.V."/>
            <person name="Lindberg D.R."/>
            <person name="Seaver E.C."/>
            <person name="Weisblat D.A."/>
            <person name="Putnam N.H."/>
            <person name="Rokhsar D.S."/>
        </authorList>
    </citation>
    <scope>NUCLEOTIDE SEQUENCE</scope>
    <source>
        <strain evidence="8 10">I ESC-2004</strain>
    </source>
</reference>
<name>R7TMV4_CAPTE</name>
<proteinExistence type="predicted"/>
<dbReference type="EMBL" id="AMQN01012099">
    <property type="status" value="NOT_ANNOTATED_CDS"/>
    <property type="molecule type" value="Genomic_DNA"/>
</dbReference>
<reference evidence="9" key="3">
    <citation type="submission" date="2015-06" db="UniProtKB">
        <authorList>
            <consortium name="EnsemblMetazoa"/>
        </authorList>
    </citation>
    <scope>IDENTIFICATION</scope>
</reference>
<sequence>FPVVMYANGGAAFLVPFGACTLVLLMPMVFVQVKLGGITNANVVTMFGRSVPVLKGVGVAMLIYLSISSVIEAMMAAYSIFYAFHSVMGKPLPWQACDQPWNTPAC</sequence>
<evidence type="ECO:0000256" key="3">
    <source>
        <dbReference type="ARBA" id="ARBA00022692"/>
    </source>
</evidence>
<dbReference type="PANTHER" id="PTHR11616:SF241">
    <property type="entry name" value="SODIUM- AND CHLORIDE-DEPENDENT GLYCINE TRANSPORTER 2"/>
    <property type="match status" value="1"/>
</dbReference>
<organism evidence="8">
    <name type="scientific">Capitella teleta</name>
    <name type="common">Polychaete worm</name>
    <dbReference type="NCBI Taxonomy" id="283909"/>
    <lineage>
        <taxon>Eukaryota</taxon>
        <taxon>Metazoa</taxon>
        <taxon>Spiralia</taxon>
        <taxon>Lophotrochozoa</taxon>
        <taxon>Annelida</taxon>
        <taxon>Polychaeta</taxon>
        <taxon>Sedentaria</taxon>
        <taxon>Scolecida</taxon>
        <taxon>Capitellidae</taxon>
        <taxon>Capitella</taxon>
    </lineage>
</organism>
<accession>R7TMV4</accession>
<reference evidence="10" key="1">
    <citation type="submission" date="2012-12" db="EMBL/GenBank/DDBJ databases">
        <authorList>
            <person name="Hellsten U."/>
            <person name="Grimwood J."/>
            <person name="Chapman J.A."/>
            <person name="Shapiro H."/>
            <person name="Aerts A."/>
            <person name="Otillar R.P."/>
            <person name="Terry A.Y."/>
            <person name="Boore J.L."/>
            <person name="Simakov O."/>
            <person name="Marletaz F."/>
            <person name="Cho S.-J."/>
            <person name="Edsinger-Gonzales E."/>
            <person name="Havlak P."/>
            <person name="Kuo D.-H."/>
            <person name="Larsson T."/>
            <person name="Lv J."/>
            <person name="Arendt D."/>
            <person name="Savage R."/>
            <person name="Osoegawa K."/>
            <person name="de Jong P."/>
            <person name="Lindberg D.R."/>
            <person name="Seaver E.C."/>
            <person name="Weisblat D.A."/>
            <person name="Putnam N.H."/>
            <person name="Grigoriev I.V."/>
            <person name="Rokhsar D.S."/>
        </authorList>
    </citation>
    <scope>NUCLEOTIDE SEQUENCE</scope>
    <source>
        <strain evidence="10">I ESC-2004</strain>
    </source>
</reference>
<dbReference type="SUPFAM" id="SSF161070">
    <property type="entry name" value="SNF-like"/>
    <property type="match status" value="1"/>
</dbReference>
<dbReference type="Proteomes" id="UP000014760">
    <property type="component" value="Unassembled WGS sequence"/>
</dbReference>
<keyword evidence="6" id="KW-1015">Disulfide bond</keyword>
<comment type="subcellular location">
    <subcellularLocation>
        <location evidence="1">Membrane</location>
        <topology evidence="1">Multi-pass membrane protein</topology>
    </subcellularLocation>
</comment>
<dbReference type="InterPro" id="IPR037272">
    <property type="entry name" value="SNS_sf"/>
</dbReference>
<keyword evidence="10" id="KW-1185">Reference proteome</keyword>
<dbReference type="HOGENOM" id="CLU_006855_5_3_1"/>
<dbReference type="OrthoDB" id="6125674at2759"/>
<evidence type="ECO:0000256" key="6">
    <source>
        <dbReference type="PIRSR" id="PIRSR600175-2"/>
    </source>
</evidence>
<evidence type="ECO:0000313" key="10">
    <source>
        <dbReference type="Proteomes" id="UP000014760"/>
    </source>
</evidence>
<dbReference type="GO" id="GO:0005886">
    <property type="term" value="C:plasma membrane"/>
    <property type="evidence" value="ECO:0007669"/>
    <property type="project" value="TreeGrafter"/>
</dbReference>
<feature type="non-terminal residue" evidence="8">
    <location>
        <position position="1"/>
    </location>
</feature>
<evidence type="ECO:0008006" key="11">
    <source>
        <dbReference type="Google" id="ProtNLM"/>
    </source>
</evidence>
<evidence type="ECO:0000256" key="2">
    <source>
        <dbReference type="ARBA" id="ARBA00022448"/>
    </source>
</evidence>
<dbReference type="AlphaFoldDB" id="R7TMV4"/>
<protein>
    <recommendedName>
        <fullName evidence="11">Amino acid permease/ SLC12A domain-containing protein</fullName>
    </recommendedName>
</protein>
<dbReference type="PROSITE" id="PS50267">
    <property type="entry name" value="NA_NEUROTRAN_SYMP_3"/>
    <property type="match status" value="1"/>
</dbReference>
<evidence type="ECO:0000313" key="9">
    <source>
        <dbReference type="EnsemblMetazoa" id="CapteP67882"/>
    </source>
</evidence>
<feature type="disulfide bond" evidence="6">
    <location>
        <begin position="97"/>
        <end position="106"/>
    </location>
</feature>
<evidence type="ECO:0000313" key="8">
    <source>
        <dbReference type="EMBL" id="ELT94837.1"/>
    </source>
</evidence>
<dbReference type="GO" id="GO:0089718">
    <property type="term" value="P:amino acid import across plasma membrane"/>
    <property type="evidence" value="ECO:0007669"/>
    <property type="project" value="TreeGrafter"/>
</dbReference>
<feature type="transmembrane region" description="Helical" evidence="7">
    <location>
        <begin position="56"/>
        <end position="84"/>
    </location>
</feature>
<dbReference type="PANTHER" id="PTHR11616">
    <property type="entry name" value="SODIUM/CHLORIDE DEPENDENT TRANSPORTER"/>
    <property type="match status" value="1"/>
</dbReference>
<keyword evidence="4 7" id="KW-1133">Transmembrane helix</keyword>
<evidence type="ECO:0000256" key="4">
    <source>
        <dbReference type="ARBA" id="ARBA00022989"/>
    </source>
</evidence>
<dbReference type="InterPro" id="IPR000175">
    <property type="entry name" value="Na/ntran_symport"/>
</dbReference>
<keyword evidence="3 7" id="KW-0812">Transmembrane</keyword>